<comment type="caution">
    <text evidence="3">The sequence shown here is derived from an EMBL/GenBank/DDBJ whole genome shotgun (WGS) entry which is preliminary data.</text>
</comment>
<evidence type="ECO:0000256" key="2">
    <source>
        <dbReference type="ARBA" id="ARBA00022679"/>
    </source>
</evidence>
<reference evidence="3 4" key="1">
    <citation type="submission" date="2019-02" db="EMBL/GenBank/DDBJ databases">
        <title>Draft genome sequence of Amycolatopsis sp. 8-3EHSu isolated from roots of Suaeda maritima.</title>
        <authorList>
            <person name="Duangmal K."/>
            <person name="Chantavorakit T."/>
        </authorList>
    </citation>
    <scope>NUCLEOTIDE SEQUENCE [LARGE SCALE GENOMIC DNA]</scope>
    <source>
        <strain evidence="3 4">8-3EHSu</strain>
    </source>
</reference>
<protein>
    <submittedName>
        <fullName evidence="3">Glycosyltransferase</fullName>
    </submittedName>
</protein>
<dbReference type="Proteomes" id="UP000292003">
    <property type="component" value="Unassembled WGS sequence"/>
</dbReference>
<evidence type="ECO:0000256" key="1">
    <source>
        <dbReference type="ARBA" id="ARBA00022676"/>
    </source>
</evidence>
<keyword evidence="2 3" id="KW-0808">Transferase</keyword>
<organism evidence="3 4">
    <name type="scientific">Amycolatopsis suaedae</name>
    <dbReference type="NCBI Taxonomy" id="2510978"/>
    <lineage>
        <taxon>Bacteria</taxon>
        <taxon>Bacillati</taxon>
        <taxon>Actinomycetota</taxon>
        <taxon>Actinomycetes</taxon>
        <taxon>Pseudonocardiales</taxon>
        <taxon>Pseudonocardiaceae</taxon>
        <taxon>Amycolatopsis</taxon>
    </lineage>
</organism>
<dbReference type="EMBL" id="SFCC01000013">
    <property type="protein sequence ID" value="RZQ61220.1"/>
    <property type="molecule type" value="Genomic_DNA"/>
</dbReference>
<dbReference type="SUPFAM" id="SSF53756">
    <property type="entry name" value="UDP-Glycosyltransferase/glycogen phosphorylase"/>
    <property type="match status" value="1"/>
</dbReference>
<dbReference type="AlphaFoldDB" id="A0A4Q7J1E5"/>
<evidence type="ECO:0000313" key="3">
    <source>
        <dbReference type="EMBL" id="RZQ61220.1"/>
    </source>
</evidence>
<name>A0A4Q7J1E5_9PSEU</name>
<keyword evidence="4" id="KW-1185">Reference proteome</keyword>
<keyword evidence="1" id="KW-0328">Glycosyltransferase</keyword>
<dbReference type="GO" id="GO:0016757">
    <property type="term" value="F:glycosyltransferase activity"/>
    <property type="evidence" value="ECO:0007669"/>
    <property type="project" value="UniProtKB-KW"/>
</dbReference>
<accession>A0A4Q7J1E5</accession>
<dbReference type="OrthoDB" id="9765330at2"/>
<dbReference type="Pfam" id="PF13692">
    <property type="entry name" value="Glyco_trans_1_4"/>
    <property type="match status" value="1"/>
</dbReference>
<proteinExistence type="predicted"/>
<dbReference type="CDD" id="cd03801">
    <property type="entry name" value="GT4_PimA-like"/>
    <property type="match status" value="1"/>
</dbReference>
<dbReference type="Gene3D" id="3.40.50.2000">
    <property type="entry name" value="Glycogen Phosphorylase B"/>
    <property type="match status" value="1"/>
</dbReference>
<gene>
    <name evidence="3" type="ORF">EWH70_25455</name>
</gene>
<dbReference type="PANTHER" id="PTHR12526:SF510">
    <property type="entry name" value="D-INOSITOL 3-PHOSPHATE GLYCOSYLTRANSFERASE"/>
    <property type="match status" value="1"/>
</dbReference>
<dbReference type="PANTHER" id="PTHR12526">
    <property type="entry name" value="GLYCOSYLTRANSFERASE"/>
    <property type="match status" value="1"/>
</dbReference>
<sequence>MSPGPVTNAASDRRVHFVLPGDVDDPAAASGGNVYDRRISAGLAALGADVREHAVPGSWPRPDARARARLAESLAGIPDGAVVLLDGLVAGGVPDVVVPHAGRLRLAVLVHLPLAEETGLDPATAAELDAAERACLRAAAAVVATGPAAAGRLARRHRLSRVHTVVPGTDPAPLAPGTDGVSGLLCVASVTPRKGHDVLVAALAEVAGLPWTCTCAGPPRDAGQAARVAALARRAGIGDRVLFPGPLTGVPLERAYAAADLFVLASRAETYGMVVTEALARGIPVVASGVADALGEAGLLVPPGDAAALAAALRRWFTDEPWRKRLRSAARERRSRLPGWDVSAGNLAAILVSLRA</sequence>
<evidence type="ECO:0000313" key="4">
    <source>
        <dbReference type="Proteomes" id="UP000292003"/>
    </source>
</evidence>